<reference evidence="4 5" key="1">
    <citation type="submission" date="2024-01" db="EMBL/GenBank/DDBJ databases">
        <authorList>
            <person name="Allen C."/>
            <person name="Tagirdzhanova G."/>
        </authorList>
    </citation>
    <scope>NUCLEOTIDE SEQUENCE [LARGE SCALE GENOMIC DNA]</scope>
</reference>
<keyword evidence="5" id="KW-1185">Reference proteome</keyword>
<protein>
    <recommendedName>
        <fullName evidence="3">Xylanolytic transcriptional activator regulatory domain-containing protein</fullName>
    </recommendedName>
</protein>
<dbReference type="EMBL" id="CAWUHD010000054">
    <property type="protein sequence ID" value="CAK7224238.1"/>
    <property type="molecule type" value="Genomic_DNA"/>
</dbReference>
<proteinExistence type="predicted"/>
<feature type="domain" description="Xylanolytic transcriptional activator regulatory" evidence="3">
    <location>
        <begin position="126"/>
        <end position="271"/>
    </location>
</feature>
<evidence type="ECO:0000259" key="3">
    <source>
        <dbReference type="Pfam" id="PF04082"/>
    </source>
</evidence>
<feature type="compositionally biased region" description="Low complexity" evidence="2">
    <location>
        <begin position="498"/>
        <end position="517"/>
    </location>
</feature>
<evidence type="ECO:0000313" key="4">
    <source>
        <dbReference type="EMBL" id="CAK7224238.1"/>
    </source>
</evidence>
<sequence>MHVYPACQASWTAGTADPSRTPFASAPYGQYERSIPPDVITSLVEVYYHANYPIRPYFHWPTYEARIEKQMYRTDWNLFVVTMAVCSLAAARLCDGFTIGGEQHPLLSEAASLSAICYNAAMDCIPADITSVPDDFQMMRVQTILASTCFQKRDLRKAIFHHGNYTTLSVCSAFHDEANWPPNLSVIETEERRRLFWGNYQSEQWTSNSFNGVPRQREARAVVRYPAEVFDDEDLEVAGPKYRPGRVSFLQGWNFCTDLYRLIENIDHDLQTKAAMARMDESQDQTRITSFMARRNPTPQFASDSLHLITECYERLPMELRKVQPPSGNAQADRLGIIASNILITAQTLKLLLAGAEASSIHQRCAIAAELLDDLSAIPIAFLHSINTVSLQHLAHVGHLLSSVIKSPLSTWAYLQVRNILLVFADLLHKIESTRTATPNLATQLHDQIRRIDRYMEQHRQGQQHTTGVQATVPEAPMGQNLMTGWTRSPPTGPPADVSSVSAAPLTTASTSTGPLTGQSNTLSYNILQTPFPESVLPATFSDSPRPPSMLSMSFDNILGDGLDGQTAVSAGQPITLPSDILDNWQYFINQTDAFNATLYSV</sequence>
<feature type="region of interest" description="Disordered" evidence="2">
    <location>
        <begin position="486"/>
        <end position="517"/>
    </location>
</feature>
<name>A0ABP0BXB9_9PEZI</name>
<evidence type="ECO:0000313" key="5">
    <source>
        <dbReference type="Proteomes" id="UP001642482"/>
    </source>
</evidence>
<dbReference type="Proteomes" id="UP001642482">
    <property type="component" value="Unassembled WGS sequence"/>
</dbReference>
<dbReference type="InterPro" id="IPR050987">
    <property type="entry name" value="AtrR-like"/>
</dbReference>
<comment type="caution">
    <text evidence="4">The sequence shown here is derived from an EMBL/GenBank/DDBJ whole genome shotgun (WGS) entry which is preliminary data.</text>
</comment>
<evidence type="ECO:0000256" key="1">
    <source>
        <dbReference type="ARBA" id="ARBA00023242"/>
    </source>
</evidence>
<dbReference type="PANTHER" id="PTHR46910">
    <property type="entry name" value="TRANSCRIPTION FACTOR PDR1"/>
    <property type="match status" value="1"/>
</dbReference>
<dbReference type="InterPro" id="IPR007219">
    <property type="entry name" value="XnlR_reg_dom"/>
</dbReference>
<dbReference type="CDD" id="cd12148">
    <property type="entry name" value="fungal_TF_MHR"/>
    <property type="match status" value="1"/>
</dbReference>
<gene>
    <name evidence="4" type="ORF">SEUCBS140593_005507</name>
</gene>
<dbReference type="Pfam" id="PF04082">
    <property type="entry name" value="Fungal_trans"/>
    <property type="match status" value="1"/>
</dbReference>
<organism evidence="4 5">
    <name type="scientific">Sporothrix eucalyptigena</name>
    <dbReference type="NCBI Taxonomy" id="1812306"/>
    <lineage>
        <taxon>Eukaryota</taxon>
        <taxon>Fungi</taxon>
        <taxon>Dikarya</taxon>
        <taxon>Ascomycota</taxon>
        <taxon>Pezizomycotina</taxon>
        <taxon>Sordariomycetes</taxon>
        <taxon>Sordariomycetidae</taxon>
        <taxon>Ophiostomatales</taxon>
        <taxon>Ophiostomataceae</taxon>
        <taxon>Sporothrix</taxon>
    </lineage>
</organism>
<keyword evidence="1" id="KW-0539">Nucleus</keyword>
<evidence type="ECO:0000256" key="2">
    <source>
        <dbReference type="SAM" id="MobiDB-lite"/>
    </source>
</evidence>
<dbReference type="PANTHER" id="PTHR46910:SF18">
    <property type="entry name" value="ZN(II)2CYS6 TRANSCRIPTION FACTOR (EUROFUNG)"/>
    <property type="match status" value="1"/>
</dbReference>
<accession>A0ABP0BXB9</accession>